<dbReference type="EMBL" id="MPJW01000051">
    <property type="protein sequence ID" value="OLU42535.1"/>
    <property type="molecule type" value="Genomic_DNA"/>
</dbReference>
<gene>
    <name evidence="2" type="ORF">BO222_01445</name>
</gene>
<accession>A0A1U7NIQ8</accession>
<dbReference type="OrthoDB" id="9787920at2"/>
<organism evidence="2 3">
    <name type="scientific">Ileibacterium valens</name>
    <dbReference type="NCBI Taxonomy" id="1862668"/>
    <lineage>
        <taxon>Bacteria</taxon>
        <taxon>Bacillati</taxon>
        <taxon>Bacillota</taxon>
        <taxon>Erysipelotrichia</taxon>
        <taxon>Erysipelotrichales</taxon>
        <taxon>Erysipelotrichaceae</taxon>
        <taxon>Ileibacterium</taxon>
    </lineage>
</organism>
<name>A0A1U7NIQ8_9FIRM</name>
<dbReference type="GeneID" id="82204042"/>
<dbReference type="Gene3D" id="3.40.630.30">
    <property type="match status" value="1"/>
</dbReference>
<dbReference type="CDD" id="cd04301">
    <property type="entry name" value="NAT_SF"/>
    <property type="match status" value="1"/>
</dbReference>
<dbReference type="PROSITE" id="PS51186">
    <property type="entry name" value="GNAT"/>
    <property type="match status" value="1"/>
</dbReference>
<dbReference type="RefSeq" id="WP_083647617.1">
    <property type="nucleotide sequence ID" value="NZ_CAPIAK010000035.1"/>
</dbReference>
<dbReference type="SUPFAM" id="SSF55729">
    <property type="entry name" value="Acyl-CoA N-acyltransferases (Nat)"/>
    <property type="match status" value="1"/>
</dbReference>
<dbReference type="InterPro" id="IPR016181">
    <property type="entry name" value="Acyl_CoA_acyltransferase"/>
</dbReference>
<dbReference type="Proteomes" id="UP000186341">
    <property type="component" value="Unassembled WGS sequence"/>
</dbReference>
<protein>
    <recommendedName>
        <fullName evidence="1">N-acetyltransferase domain-containing protein</fullName>
    </recommendedName>
</protein>
<dbReference type="GO" id="GO:0016747">
    <property type="term" value="F:acyltransferase activity, transferring groups other than amino-acyl groups"/>
    <property type="evidence" value="ECO:0007669"/>
    <property type="project" value="InterPro"/>
</dbReference>
<evidence type="ECO:0000313" key="3">
    <source>
        <dbReference type="Proteomes" id="UP000186341"/>
    </source>
</evidence>
<evidence type="ECO:0000313" key="2">
    <source>
        <dbReference type="EMBL" id="OLU42535.1"/>
    </source>
</evidence>
<dbReference type="AlphaFoldDB" id="A0A1U7NIQ8"/>
<sequence>MEWLAVESDFRHRNIGSLLLQELEKRCRQMNIHTIVLNTQDYQAPVFYEKNGFNLAGQIRDFPFEGTIRYFLSKRL</sequence>
<comment type="caution">
    <text evidence="2">The sequence shown here is derived from an EMBL/GenBank/DDBJ whole genome shotgun (WGS) entry which is preliminary data.</text>
</comment>
<keyword evidence="3" id="KW-1185">Reference proteome</keyword>
<feature type="domain" description="N-acetyltransferase" evidence="1">
    <location>
        <begin position="1"/>
        <end position="76"/>
    </location>
</feature>
<proteinExistence type="predicted"/>
<evidence type="ECO:0000259" key="1">
    <source>
        <dbReference type="PROSITE" id="PS51186"/>
    </source>
</evidence>
<reference evidence="2 3" key="1">
    <citation type="submission" date="2016-11" db="EMBL/GenBank/DDBJ databases">
        <title>Description of two novel members of the family Erysipelotrichaceae: Ileibacterium lipovorans gen. nov., sp. nov. and Dubosiella newyorkensis, gen. nov., sp. nov.</title>
        <authorList>
            <person name="Cox L.M."/>
            <person name="Sohn J."/>
            <person name="Tyrrell K.L."/>
            <person name="Citron D.M."/>
            <person name="Lawson P.A."/>
            <person name="Patel N.B."/>
            <person name="Iizumi T."/>
            <person name="Perez-Perez G.I."/>
            <person name="Goldstein E.J."/>
            <person name="Blaser M.J."/>
        </authorList>
    </citation>
    <scope>NUCLEOTIDE SEQUENCE [LARGE SCALE GENOMIC DNA]</scope>
    <source>
        <strain evidence="2 3">NYU-BL-A3</strain>
    </source>
</reference>
<dbReference type="InterPro" id="IPR000182">
    <property type="entry name" value="GNAT_dom"/>
</dbReference>
<dbReference type="Pfam" id="PF13508">
    <property type="entry name" value="Acetyltransf_7"/>
    <property type="match status" value="1"/>
</dbReference>